<accession>A0A2Z2KHV6</accession>
<organism evidence="1 2">
    <name type="scientific">Paenibacillus donghaensis</name>
    <dbReference type="NCBI Taxonomy" id="414771"/>
    <lineage>
        <taxon>Bacteria</taxon>
        <taxon>Bacillati</taxon>
        <taxon>Bacillota</taxon>
        <taxon>Bacilli</taxon>
        <taxon>Bacillales</taxon>
        <taxon>Paenibacillaceae</taxon>
        <taxon>Paenibacillus</taxon>
    </lineage>
</organism>
<evidence type="ECO:0000313" key="2">
    <source>
        <dbReference type="Proteomes" id="UP000249890"/>
    </source>
</evidence>
<evidence type="ECO:0000313" key="1">
    <source>
        <dbReference type="EMBL" id="ASA21779.1"/>
    </source>
</evidence>
<protein>
    <recommendedName>
        <fullName evidence="3">SHSP domain-containing protein</fullName>
    </recommendedName>
</protein>
<dbReference type="CDD" id="cd00298">
    <property type="entry name" value="ACD_sHsps_p23-like"/>
    <property type="match status" value="1"/>
</dbReference>
<dbReference type="KEGG" id="pdh:B9T62_13970"/>
<dbReference type="Proteomes" id="UP000249890">
    <property type="component" value="Chromosome"/>
</dbReference>
<dbReference type="AlphaFoldDB" id="A0A2Z2KHV6"/>
<reference evidence="1 2" key="1">
    <citation type="submission" date="2017-06" db="EMBL/GenBank/DDBJ databases">
        <title>Complete genome sequence of Paenibacillus donghaensis KCTC 13049T isolated from East Sea sediment, South Korea.</title>
        <authorList>
            <person name="Jung B.K."/>
            <person name="Hong S.-J."/>
            <person name="Shin J.-H."/>
        </authorList>
    </citation>
    <scope>NUCLEOTIDE SEQUENCE [LARGE SCALE GENOMIC DNA]</scope>
    <source>
        <strain evidence="1 2">KCTC 13049</strain>
    </source>
</reference>
<dbReference type="InterPro" id="IPR008978">
    <property type="entry name" value="HSP20-like_chaperone"/>
</dbReference>
<dbReference type="EMBL" id="CP021780">
    <property type="protein sequence ID" value="ASA21779.1"/>
    <property type="molecule type" value="Genomic_DNA"/>
</dbReference>
<gene>
    <name evidence="1" type="ORF">B9T62_13970</name>
</gene>
<keyword evidence="2" id="KW-1185">Reference proteome</keyword>
<sequence length="149" mass="16955">MSSGKGNPLDWLRNDPFFANQISLKALEEQWKLDPDAIDSYVDKVIREATPSLSPTSKTKLKFEHVDTHSFLITKIRIPSSIHPENLWLQLYRTQLKIGGLANDRSEVITLPVPVNPNQSRATFKQGTLQLKMPKLSAGRYKDIPVRFL</sequence>
<dbReference type="OrthoDB" id="2637517at2"/>
<dbReference type="SUPFAM" id="SSF49764">
    <property type="entry name" value="HSP20-like chaperones"/>
    <property type="match status" value="1"/>
</dbReference>
<evidence type="ECO:0008006" key="3">
    <source>
        <dbReference type="Google" id="ProtNLM"/>
    </source>
</evidence>
<name>A0A2Z2KHV6_9BACL</name>
<dbReference type="RefSeq" id="WP_087915786.1">
    <property type="nucleotide sequence ID" value="NZ_CP021780.1"/>
</dbReference>
<proteinExistence type="predicted"/>